<keyword evidence="6" id="KW-0269">Exonuclease</keyword>
<dbReference type="Pfam" id="PF00570">
    <property type="entry name" value="HRDC"/>
    <property type="match status" value="1"/>
</dbReference>
<dbReference type="InterPro" id="IPR045092">
    <property type="entry name" value="Rrp6-like"/>
</dbReference>
<evidence type="ECO:0000256" key="7">
    <source>
        <dbReference type="ARBA" id="ARBA00023242"/>
    </source>
</evidence>
<comment type="similarity">
    <text evidence="8">Belongs to the exosome component 10/RRP6 family.</text>
</comment>
<dbReference type="SUPFAM" id="SSF53098">
    <property type="entry name" value="Ribonuclease H-like"/>
    <property type="match status" value="1"/>
</dbReference>
<feature type="compositionally biased region" description="Basic and acidic residues" evidence="9">
    <location>
        <begin position="882"/>
        <end position="899"/>
    </location>
</feature>
<dbReference type="PROSITE" id="PS50967">
    <property type="entry name" value="HRDC"/>
    <property type="match status" value="1"/>
</dbReference>
<dbReference type="GO" id="GO:0000467">
    <property type="term" value="P:exonucleolytic trimming to generate mature 3'-end of 5.8S rRNA from tricistronic rRNA transcript (SSU-rRNA, 5.8S rRNA, LSU-rRNA)"/>
    <property type="evidence" value="ECO:0007669"/>
    <property type="project" value="InterPro"/>
</dbReference>
<dbReference type="AlphaFoldDB" id="A0A9W8E4Z8"/>
<dbReference type="FunFam" id="1.10.150.80:FF:000001">
    <property type="entry name" value="Putative exosome component 10"/>
    <property type="match status" value="1"/>
</dbReference>
<evidence type="ECO:0000313" key="12">
    <source>
        <dbReference type="Proteomes" id="UP001150925"/>
    </source>
</evidence>
<dbReference type="SUPFAM" id="SSF47819">
    <property type="entry name" value="HRDC-like"/>
    <property type="match status" value="1"/>
</dbReference>
<reference evidence="11" key="1">
    <citation type="submission" date="2022-07" db="EMBL/GenBank/DDBJ databases">
        <title>Phylogenomic reconstructions and comparative analyses of Kickxellomycotina fungi.</title>
        <authorList>
            <person name="Reynolds N.K."/>
            <person name="Stajich J.E."/>
            <person name="Barry K."/>
            <person name="Grigoriev I.V."/>
            <person name="Crous P."/>
            <person name="Smith M.E."/>
        </authorList>
    </citation>
    <scope>NUCLEOTIDE SEQUENCE</scope>
    <source>
        <strain evidence="11">RSA 1196</strain>
    </source>
</reference>
<dbReference type="GO" id="GO:0005730">
    <property type="term" value="C:nucleolus"/>
    <property type="evidence" value="ECO:0007669"/>
    <property type="project" value="TreeGrafter"/>
</dbReference>
<evidence type="ECO:0000256" key="4">
    <source>
        <dbReference type="ARBA" id="ARBA00022801"/>
    </source>
</evidence>
<dbReference type="InterPro" id="IPR012337">
    <property type="entry name" value="RNaseH-like_sf"/>
</dbReference>
<keyword evidence="3" id="KW-0540">Nuclease</keyword>
<comment type="caution">
    <text evidence="11">The sequence shown here is derived from an EMBL/GenBank/DDBJ whole genome shotgun (WGS) entry which is preliminary data.</text>
</comment>
<dbReference type="GO" id="GO:0003727">
    <property type="term" value="F:single-stranded RNA binding"/>
    <property type="evidence" value="ECO:0007669"/>
    <property type="project" value="TreeGrafter"/>
</dbReference>
<sequence>MTDSSSKSTESGAPPHPLQQFDAFSKNLFTSLVRLTKACNKIPTRDLSFYRTMDGDFSDQLDVATADLLKLGNRVAGCAATEPIRNFQTVEDVTGDYQAITDVTDNLLERVDTTIDAIHHGGRKTTEMEERLKQSRPIVTTVHKSGGAGRLDYKLIHAQNISRPQLSFKDQVDNSPNTPFEWKIRHKDNALISLEESRTWKAPGTSSAPSEDQQVTLPNPYTYEILHSDPSPALFESQDPTPCSPLESTSAQWVSTEAQLDTLVDKLTQVTEVAVDLEHHNLRSFQGFVCLMQISTRGEDFLVDTLVLREHIWKLNRIFTNPRIVKVFHGAESDIKWLQRDFGVYVVGLFDTYHATKVLSYPHHSLAFLLQRFCDFTADKRYQLADWRIRPLPQEMLSYAQSDTHFLLYIFDRLRMELLGCTETTDPYIAQQVKELEAAEDKKVTTFPFMRLTHKLSGETAKKTFVKERYDSKYGEGENGWRRALKRYQGVMNRQQFAVFREIHAWRDRIAREEDESVRYVLPGHMLRILANKMPTEASKLLGCCNPTPPLIRMYAADLAVLIASTRMKNPLVQTESAAEPPMATATHVRFENEPESKGSDAPYDQLTLEELVEQVGGQVEELGADSEALLDSQVAMDHNSGAEILAARSSLLAALGSCGIIPTAQKKSARTRGLPTQSSRKIVEEIESSLLVGNVMIPEDVVTTEDGGWALASSQPQTMVKGTTNNLGEQEQNTEQGDAGEVASPVSTERKLFVVSEVLQKSAGPPSSTAATISDQASAVKDNITLDKAPELLQSTFGKGSEDQVVAPAKSKKSRRSKRKKTESSNSNPSTGANSGVSTPVEGESPAAFAPFDYANARSVADVDPADTKQFQSRKKTKKRAQGDNRSARPYDTLEIKPELNQGVVRSNLAPKSGNRQSVYKSQ</sequence>
<evidence type="ECO:0000259" key="10">
    <source>
        <dbReference type="PROSITE" id="PS50967"/>
    </source>
</evidence>
<dbReference type="Gene3D" id="1.10.150.80">
    <property type="entry name" value="HRDC domain"/>
    <property type="match status" value="1"/>
</dbReference>
<dbReference type="GO" id="GO:0071035">
    <property type="term" value="P:nuclear polyadenylation-dependent rRNA catabolic process"/>
    <property type="evidence" value="ECO:0007669"/>
    <property type="project" value="TreeGrafter"/>
</dbReference>
<keyword evidence="7" id="KW-0539">Nucleus</keyword>
<dbReference type="GO" id="GO:0071036">
    <property type="term" value="P:nuclear polyadenylation-dependent snoRNA catabolic process"/>
    <property type="evidence" value="ECO:0007669"/>
    <property type="project" value="TreeGrafter"/>
</dbReference>
<dbReference type="GO" id="GO:0000166">
    <property type="term" value="F:nucleotide binding"/>
    <property type="evidence" value="ECO:0007669"/>
    <property type="project" value="InterPro"/>
</dbReference>
<evidence type="ECO:0000256" key="2">
    <source>
        <dbReference type="ARBA" id="ARBA00022552"/>
    </source>
</evidence>
<feature type="compositionally biased region" description="Polar residues" evidence="9">
    <location>
        <begin position="825"/>
        <end position="839"/>
    </location>
</feature>
<evidence type="ECO:0000313" key="11">
    <source>
        <dbReference type="EMBL" id="KAJ1968190.1"/>
    </source>
</evidence>
<evidence type="ECO:0000256" key="3">
    <source>
        <dbReference type="ARBA" id="ARBA00022722"/>
    </source>
</evidence>
<gene>
    <name evidence="11" type="primary">RRP6</name>
    <name evidence="11" type="ORF">IWQ62_001389</name>
</gene>
<accession>A0A9W8E4Z8</accession>
<dbReference type="FunFam" id="3.30.420.10:FF:000059">
    <property type="entry name" value="Exosome complex exonuclease Rrp6"/>
    <property type="match status" value="1"/>
</dbReference>
<dbReference type="GO" id="GO:0071040">
    <property type="term" value="P:nuclear polyadenylation-dependent antisense transcript catabolic process"/>
    <property type="evidence" value="ECO:0007669"/>
    <property type="project" value="TreeGrafter"/>
</dbReference>
<dbReference type="GO" id="GO:0071037">
    <property type="term" value="P:nuclear polyadenylation-dependent snRNA catabolic process"/>
    <property type="evidence" value="ECO:0007669"/>
    <property type="project" value="TreeGrafter"/>
</dbReference>
<protein>
    <submittedName>
        <fullName evidence="11">Exosome nuclease subunit</fullName>
    </submittedName>
</protein>
<dbReference type="CDD" id="cd06147">
    <property type="entry name" value="Rrp6p_like_exo"/>
    <property type="match status" value="1"/>
</dbReference>
<evidence type="ECO:0000256" key="8">
    <source>
        <dbReference type="ARBA" id="ARBA00043957"/>
    </source>
</evidence>
<dbReference type="SMART" id="SM00341">
    <property type="entry name" value="HRDC"/>
    <property type="match status" value="1"/>
</dbReference>
<dbReference type="Gene3D" id="3.30.420.10">
    <property type="entry name" value="Ribonuclease H-like superfamily/Ribonuclease H"/>
    <property type="match status" value="1"/>
</dbReference>
<dbReference type="GO" id="GO:0071039">
    <property type="term" value="P:nuclear polyadenylation-dependent CUT catabolic process"/>
    <property type="evidence" value="ECO:0007669"/>
    <property type="project" value="TreeGrafter"/>
</dbReference>
<dbReference type="OrthoDB" id="2250022at2759"/>
<name>A0A9W8E4Z8_9FUNG</name>
<dbReference type="GO" id="GO:0071044">
    <property type="term" value="P:histone mRNA catabolic process"/>
    <property type="evidence" value="ECO:0007669"/>
    <property type="project" value="TreeGrafter"/>
</dbReference>
<dbReference type="InterPro" id="IPR012588">
    <property type="entry name" value="Exosome-assoc_fac_Rrp6_N"/>
</dbReference>
<keyword evidence="4" id="KW-0378">Hydrolase</keyword>
<dbReference type="PANTHER" id="PTHR12124:SF47">
    <property type="entry name" value="EXOSOME COMPONENT 10"/>
    <property type="match status" value="1"/>
</dbReference>
<organism evidence="11 12">
    <name type="scientific">Dispira parvispora</name>
    <dbReference type="NCBI Taxonomy" id="1520584"/>
    <lineage>
        <taxon>Eukaryota</taxon>
        <taxon>Fungi</taxon>
        <taxon>Fungi incertae sedis</taxon>
        <taxon>Zoopagomycota</taxon>
        <taxon>Kickxellomycotina</taxon>
        <taxon>Dimargaritomycetes</taxon>
        <taxon>Dimargaritales</taxon>
        <taxon>Dimargaritaceae</taxon>
        <taxon>Dispira</taxon>
    </lineage>
</organism>
<evidence type="ECO:0000256" key="5">
    <source>
        <dbReference type="ARBA" id="ARBA00022835"/>
    </source>
</evidence>
<dbReference type="InterPro" id="IPR002562">
    <property type="entry name" value="3'-5'_exonuclease_dom"/>
</dbReference>
<dbReference type="GO" id="GO:0000175">
    <property type="term" value="F:3'-5'-RNA exonuclease activity"/>
    <property type="evidence" value="ECO:0007669"/>
    <property type="project" value="InterPro"/>
</dbReference>
<feature type="domain" description="HRDC" evidence="10">
    <location>
        <begin position="493"/>
        <end position="573"/>
    </location>
</feature>
<dbReference type="GO" id="GO:0071038">
    <property type="term" value="P:TRAMP-dependent tRNA surveillance pathway"/>
    <property type="evidence" value="ECO:0007669"/>
    <property type="project" value="TreeGrafter"/>
</dbReference>
<keyword evidence="12" id="KW-1185">Reference proteome</keyword>
<evidence type="ECO:0000256" key="6">
    <source>
        <dbReference type="ARBA" id="ARBA00022839"/>
    </source>
</evidence>
<dbReference type="InterPro" id="IPR044876">
    <property type="entry name" value="HRDC_dom_sf"/>
</dbReference>
<feature type="compositionally biased region" description="Basic residues" evidence="9">
    <location>
        <begin position="811"/>
        <end position="822"/>
    </location>
</feature>
<comment type="subcellular location">
    <subcellularLocation>
        <location evidence="1">Nucleus</location>
    </subcellularLocation>
</comment>
<feature type="compositionally biased region" description="Polar residues" evidence="9">
    <location>
        <begin position="915"/>
        <end position="924"/>
    </location>
</feature>
<dbReference type="InterPro" id="IPR002121">
    <property type="entry name" value="HRDC_dom"/>
</dbReference>
<dbReference type="InterPro" id="IPR010997">
    <property type="entry name" value="HRDC-like_sf"/>
</dbReference>
<dbReference type="GO" id="GO:0071051">
    <property type="term" value="P:poly(A)-dependent snoRNA 3'-end processing"/>
    <property type="evidence" value="ECO:0007669"/>
    <property type="project" value="TreeGrafter"/>
</dbReference>
<evidence type="ECO:0000256" key="1">
    <source>
        <dbReference type="ARBA" id="ARBA00004123"/>
    </source>
</evidence>
<dbReference type="InterPro" id="IPR049559">
    <property type="entry name" value="Rrp6p-like_exo"/>
</dbReference>
<proteinExistence type="inferred from homology"/>
<dbReference type="Pfam" id="PF08066">
    <property type="entry name" value="PMC2NT"/>
    <property type="match status" value="1"/>
</dbReference>
<dbReference type="Pfam" id="PF01612">
    <property type="entry name" value="DNA_pol_A_exo1"/>
    <property type="match status" value="1"/>
</dbReference>
<dbReference type="Proteomes" id="UP001150925">
    <property type="component" value="Unassembled WGS sequence"/>
</dbReference>
<dbReference type="GO" id="GO:0000176">
    <property type="term" value="C:nuclear exosome (RNase complex)"/>
    <property type="evidence" value="ECO:0007669"/>
    <property type="project" value="InterPro"/>
</dbReference>
<keyword evidence="5" id="KW-0271">Exosome</keyword>
<evidence type="ECO:0000256" key="9">
    <source>
        <dbReference type="SAM" id="MobiDB-lite"/>
    </source>
</evidence>
<feature type="region of interest" description="Disordered" evidence="9">
    <location>
        <begin position="796"/>
        <end position="924"/>
    </location>
</feature>
<dbReference type="PANTHER" id="PTHR12124">
    <property type="entry name" value="POLYMYOSITIS/SCLERODERMA AUTOANTIGEN-RELATED"/>
    <property type="match status" value="1"/>
</dbReference>
<dbReference type="EMBL" id="JANBPY010000218">
    <property type="protein sequence ID" value="KAJ1968190.1"/>
    <property type="molecule type" value="Genomic_DNA"/>
</dbReference>
<dbReference type="InterPro" id="IPR036397">
    <property type="entry name" value="RNaseH_sf"/>
</dbReference>
<dbReference type="SMART" id="SM00474">
    <property type="entry name" value="35EXOc"/>
    <property type="match status" value="1"/>
</dbReference>
<keyword evidence="2" id="KW-0698">rRNA processing</keyword>